<accession>A0A9N7NMY1</accession>
<protein>
    <submittedName>
        <fullName evidence="8">Transcription factor TCP8</fullName>
    </submittedName>
</protein>
<feature type="compositionally biased region" description="Low complexity" evidence="6">
    <location>
        <begin position="16"/>
        <end position="29"/>
    </location>
</feature>
<feature type="compositionally biased region" description="Low complexity" evidence="6">
    <location>
        <begin position="275"/>
        <end position="288"/>
    </location>
</feature>
<sequence>MDLTDSKNSKHHQPNSSSSTTTTTSAVVPTISSSATQSYLPHRLHGRSPLFISTLHPQPPLSAAVGGASSPSPSPASAPPQAVDASLAIATRSETLPDPKTTPASHQKQLQPSSSSAPPKRSTKDRHTKVDGRGRRIRMPATCAARVFQLTRELGHKSDGETIEWLLHQAEPAIIAATGTGTIPANFSTLNISMRSSGSTLLAPPSKSAPLSFHSLAAQHPNNYPNYEESFTHMLGLHHHQQQPPPPLLLPAAQIPEENYARKRYREDLFKENNSENSPGGEGPSSPSKTRNSVQIVHKEAQPTAMWAVTPAATGGSGSTFWMLPVTGGNGAQTSEASQMWPFAGGSTVQAPLHLMHRINYSGNLDFHQPSQHLGLGMAAESNLGMLPTFNAYNNNSRNNLNVNSEDVEQQQQQTDSDDDGQNTSH</sequence>
<feature type="region of interest" description="Disordered" evidence="6">
    <location>
        <begin position="1"/>
        <end position="29"/>
    </location>
</feature>
<dbReference type="Proteomes" id="UP001153555">
    <property type="component" value="Unassembled WGS sequence"/>
</dbReference>
<keyword evidence="4" id="KW-0804">Transcription</keyword>
<evidence type="ECO:0000259" key="7">
    <source>
        <dbReference type="PROSITE" id="PS51369"/>
    </source>
</evidence>
<reference evidence="8" key="1">
    <citation type="submission" date="2019-12" db="EMBL/GenBank/DDBJ databases">
        <authorList>
            <person name="Scholes J."/>
        </authorList>
    </citation>
    <scope>NUCLEOTIDE SEQUENCE</scope>
</reference>
<dbReference type="AlphaFoldDB" id="A0A9N7NMY1"/>
<dbReference type="PANTHER" id="PTHR31072:SF105">
    <property type="entry name" value="TCP DOMAIN-CONTAINING PROTEIN"/>
    <property type="match status" value="1"/>
</dbReference>
<feature type="compositionally biased region" description="Low complexity" evidence="6">
    <location>
        <begin position="395"/>
        <end position="415"/>
    </location>
</feature>
<evidence type="ECO:0000313" key="9">
    <source>
        <dbReference type="Proteomes" id="UP001153555"/>
    </source>
</evidence>
<dbReference type="OrthoDB" id="1923470at2759"/>
<name>A0A9N7NMY1_STRHE</name>
<evidence type="ECO:0000313" key="8">
    <source>
        <dbReference type="EMBL" id="CAA0839000.1"/>
    </source>
</evidence>
<feature type="region of interest" description="Disordered" evidence="6">
    <location>
        <begin position="271"/>
        <end position="293"/>
    </location>
</feature>
<dbReference type="GO" id="GO:0043565">
    <property type="term" value="F:sequence-specific DNA binding"/>
    <property type="evidence" value="ECO:0007669"/>
    <property type="project" value="TreeGrafter"/>
</dbReference>
<feature type="region of interest" description="Disordered" evidence="6">
    <location>
        <begin position="95"/>
        <end position="137"/>
    </location>
</feature>
<proteinExistence type="predicted"/>
<feature type="compositionally biased region" description="Low complexity" evidence="6">
    <location>
        <begin position="62"/>
        <end position="71"/>
    </location>
</feature>
<feature type="compositionally biased region" description="Acidic residues" evidence="6">
    <location>
        <begin position="416"/>
        <end position="426"/>
    </location>
</feature>
<comment type="caution">
    <text evidence="8">The sequence shown here is derived from an EMBL/GenBank/DDBJ whole genome shotgun (WGS) entry which is preliminary data.</text>
</comment>
<keyword evidence="3" id="KW-0238">DNA-binding</keyword>
<evidence type="ECO:0000256" key="3">
    <source>
        <dbReference type="ARBA" id="ARBA00023125"/>
    </source>
</evidence>
<feature type="region of interest" description="Disordered" evidence="6">
    <location>
        <begin position="62"/>
        <end position="83"/>
    </location>
</feature>
<gene>
    <name evidence="8" type="ORF">SHERM_05571</name>
</gene>
<keyword evidence="5" id="KW-0539">Nucleus</keyword>
<keyword evidence="2" id="KW-0805">Transcription regulation</keyword>
<dbReference type="GO" id="GO:0005634">
    <property type="term" value="C:nucleus"/>
    <property type="evidence" value="ECO:0007669"/>
    <property type="project" value="UniProtKB-SubCell"/>
</dbReference>
<evidence type="ECO:0000256" key="5">
    <source>
        <dbReference type="ARBA" id="ARBA00023242"/>
    </source>
</evidence>
<dbReference type="PANTHER" id="PTHR31072">
    <property type="entry name" value="TRANSCRIPTION FACTOR TCP4-RELATED"/>
    <property type="match status" value="1"/>
</dbReference>
<organism evidence="8 9">
    <name type="scientific">Striga hermonthica</name>
    <name type="common">Purple witchweed</name>
    <name type="synonym">Buchnera hermonthica</name>
    <dbReference type="NCBI Taxonomy" id="68872"/>
    <lineage>
        <taxon>Eukaryota</taxon>
        <taxon>Viridiplantae</taxon>
        <taxon>Streptophyta</taxon>
        <taxon>Embryophyta</taxon>
        <taxon>Tracheophyta</taxon>
        <taxon>Spermatophyta</taxon>
        <taxon>Magnoliopsida</taxon>
        <taxon>eudicotyledons</taxon>
        <taxon>Gunneridae</taxon>
        <taxon>Pentapetalae</taxon>
        <taxon>asterids</taxon>
        <taxon>lamiids</taxon>
        <taxon>Lamiales</taxon>
        <taxon>Orobanchaceae</taxon>
        <taxon>Buchnereae</taxon>
        <taxon>Striga</taxon>
    </lineage>
</organism>
<evidence type="ECO:0000256" key="1">
    <source>
        <dbReference type="ARBA" id="ARBA00004123"/>
    </source>
</evidence>
<dbReference type="InterPro" id="IPR005333">
    <property type="entry name" value="Transcription_factor_TCP"/>
</dbReference>
<evidence type="ECO:0000256" key="6">
    <source>
        <dbReference type="SAM" id="MobiDB-lite"/>
    </source>
</evidence>
<keyword evidence="9" id="KW-1185">Reference proteome</keyword>
<dbReference type="EMBL" id="CACSLK010031421">
    <property type="protein sequence ID" value="CAA0839000.1"/>
    <property type="molecule type" value="Genomic_DNA"/>
</dbReference>
<comment type="subcellular location">
    <subcellularLocation>
        <location evidence="1">Nucleus</location>
    </subcellularLocation>
</comment>
<feature type="compositionally biased region" description="Polar residues" evidence="6">
    <location>
        <begin position="102"/>
        <end position="117"/>
    </location>
</feature>
<dbReference type="InterPro" id="IPR017887">
    <property type="entry name" value="TF_TCP_subgr"/>
</dbReference>
<evidence type="ECO:0000256" key="2">
    <source>
        <dbReference type="ARBA" id="ARBA00023015"/>
    </source>
</evidence>
<dbReference type="Pfam" id="PF03634">
    <property type="entry name" value="TCP"/>
    <property type="match status" value="1"/>
</dbReference>
<feature type="region of interest" description="Disordered" evidence="6">
    <location>
        <begin position="395"/>
        <end position="426"/>
    </location>
</feature>
<dbReference type="GO" id="GO:0003700">
    <property type="term" value="F:DNA-binding transcription factor activity"/>
    <property type="evidence" value="ECO:0007669"/>
    <property type="project" value="InterPro"/>
</dbReference>
<dbReference type="PROSITE" id="PS51369">
    <property type="entry name" value="TCP"/>
    <property type="match status" value="1"/>
</dbReference>
<evidence type="ECO:0000256" key="4">
    <source>
        <dbReference type="ARBA" id="ARBA00023163"/>
    </source>
</evidence>
<feature type="domain" description="TCP" evidence="7">
    <location>
        <begin position="123"/>
        <end position="177"/>
    </location>
</feature>